<dbReference type="PANTHER" id="PTHR30203:SF20">
    <property type="entry name" value="MULTIDRUG RESISTANCE OUTER MEMBRANE PROTEIN MDTP-RELATED"/>
    <property type="match status" value="1"/>
</dbReference>
<keyword evidence="6 9" id="KW-0472">Membrane</keyword>
<organism evidence="11 12">
    <name type="scientific">Noviherbaspirillum autotrophicum</name>
    <dbReference type="NCBI Taxonomy" id="709839"/>
    <lineage>
        <taxon>Bacteria</taxon>
        <taxon>Pseudomonadati</taxon>
        <taxon>Pseudomonadota</taxon>
        <taxon>Betaproteobacteria</taxon>
        <taxon>Burkholderiales</taxon>
        <taxon>Oxalobacteraceae</taxon>
        <taxon>Noviherbaspirillum</taxon>
    </lineage>
</organism>
<evidence type="ECO:0000256" key="9">
    <source>
        <dbReference type="RuleBase" id="RU362097"/>
    </source>
</evidence>
<dbReference type="Proteomes" id="UP000031572">
    <property type="component" value="Unassembled WGS sequence"/>
</dbReference>
<evidence type="ECO:0008006" key="13">
    <source>
        <dbReference type="Google" id="ProtNLM"/>
    </source>
</evidence>
<protein>
    <recommendedName>
        <fullName evidence="13">Multidrug transporter</fullName>
    </recommendedName>
</protein>
<evidence type="ECO:0000256" key="3">
    <source>
        <dbReference type="ARBA" id="ARBA00022452"/>
    </source>
</evidence>
<evidence type="ECO:0000256" key="6">
    <source>
        <dbReference type="ARBA" id="ARBA00023136"/>
    </source>
</evidence>
<evidence type="ECO:0000256" key="8">
    <source>
        <dbReference type="ARBA" id="ARBA00023288"/>
    </source>
</evidence>
<keyword evidence="12" id="KW-1185">Reference proteome</keyword>
<keyword evidence="4 9" id="KW-0812">Transmembrane</keyword>
<keyword evidence="3 9" id="KW-1134">Transmembrane beta strand</keyword>
<dbReference type="InterPro" id="IPR010131">
    <property type="entry name" value="MdtP/NodT-like"/>
</dbReference>
<dbReference type="EMBL" id="JWJG01000028">
    <property type="protein sequence ID" value="KIF83564.1"/>
    <property type="molecule type" value="Genomic_DNA"/>
</dbReference>
<feature type="coiled-coil region" evidence="10">
    <location>
        <begin position="379"/>
        <end position="412"/>
    </location>
</feature>
<dbReference type="SUPFAM" id="SSF56954">
    <property type="entry name" value="Outer membrane efflux proteins (OEP)"/>
    <property type="match status" value="1"/>
</dbReference>
<comment type="subcellular location">
    <subcellularLocation>
        <location evidence="9">Cell membrane</location>
        <topology evidence="9">Lipid-anchor</topology>
    </subcellularLocation>
    <subcellularLocation>
        <location evidence="1">Membrane</location>
    </subcellularLocation>
</comment>
<evidence type="ECO:0000256" key="2">
    <source>
        <dbReference type="ARBA" id="ARBA00007613"/>
    </source>
</evidence>
<evidence type="ECO:0000313" key="12">
    <source>
        <dbReference type="Proteomes" id="UP000031572"/>
    </source>
</evidence>
<proteinExistence type="inferred from homology"/>
<keyword evidence="7 9" id="KW-0564">Palmitate</keyword>
<dbReference type="NCBIfam" id="TIGR01845">
    <property type="entry name" value="outer_NodT"/>
    <property type="match status" value="1"/>
</dbReference>
<evidence type="ECO:0000256" key="4">
    <source>
        <dbReference type="ARBA" id="ARBA00022692"/>
    </source>
</evidence>
<evidence type="ECO:0000256" key="1">
    <source>
        <dbReference type="ARBA" id="ARBA00004370"/>
    </source>
</evidence>
<dbReference type="STRING" id="709839.TSA66_07870"/>
<keyword evidence="10" id="KW-0175">Coiled coil</keyword>
<dbReference type="Gene3D" id="1.20.1600.10">
    <property type="entry name" value="Outer membrane efflux proteins (OEP)"/>
    <property type="match status" value="1"/>
</dbReference>
<dbReference type="Gene3D" id="2.20.200.10">
    <property type="entry name" value="Outer membrane efflux proteins (OEP)"/>
    <property type="match status" value="1"/>
</dbReference>
<comment type="similarity">
    <text evidence="2 9">Belongs to the outer membrane factor (OMF) (TC 1.B.17) family.</text>
</comment>
<name>A0A0C2BU47_9BURK</name>
<sequence>MQTLSIASAAALLAACAGFHPVEQNAKQIDAVSFAQPSAIGQAVATWPTDEWWLAYQDMQLNQLMQHALENSPTLAAAQARIARAQASANLSRAAELPQVGVGIDASYGRQSENYLIPHPPLGPAGQYISQGQAAVNFGYELDVWGKNAALIRAADAQVKAASFDRDAARLALTTSIARAYAQLAAQFEMRDVLDATQQQRRDIHKLIDQRVANGLDTKVEVKQAETNEAALRIEQEQLATAIKVTRLQLAVLAGDMPSAAESIKRPTMYGASFTVPANLPLDLLGRRPELAAQRARIAAAIGDKEAARAQFYPNINLNALIGFQAIGLGQLFNAGSQISSVGPAVRLPLFDGGRLQANYAAKASDIDAAVAQYNQSVLSAAQDVAEQLTRAADLAREEAATREALAAAEEAHRLATLRYKGGLSPYLTVLTVETQLLAQRRALASLKARRDDLQIALIRALGGGFAETSAAQALAQH</sequence>
<evidence type="ECO:0000313" key="11">
    <source>
        <dbReference type="EMBL" id="KIF83564.1"/>
    </source>
</evidence>
<accession>A0A0C2BU47</accession>
<evidence type="ECO:0000256" key="10">
    <source>
        <dbReference type="SAM" id="Coils"/>
    </source>
</evidence>
<dbReference type="PANTHER" id="PTHR30203">
    <property type="entry name" value="OUTER MEMBRANE CATION EFFLUX PROTEIN"/>
    <property type="match status" value="1"/>
</dbReference>
<gene>
    <name evidence="11" type="ORF">TSA66_07870</name>
</gene>
<keyword evidence="5" id="KW-0732">Signal</keyword>
<evidence type="ECO:0000256" key="7">
    <source>
        <dbReference type="ARBA" id="ARBA00023139"/>
    </source>
</evidence>
<reference evidence="11 12" key="1">
    <citation type="submission" date="2014-12" db="EMBL/GenBank/DDBJ databases">
        <title>Denitrispirillum autotrophicum gen. nov., sp. nov., Denitrifying, Facultatively Autotrophic Bacteria Isolated from Rice Paddy Soil.</title>
        <authorList>
            <person name="Ishii S."/>
            <person name="Ashida N."/>
            <person name="Ohno H."/>
            <person name="Otsuka S."/>
            <person name="Yokota A."/>
            <person name="Senoo K."/>
        </authorList>
    </citation>
    <scope>NUCLEOTIDE SEQUENCE [LARGE SCALE GENOMIC DNA]</scope>
    <source>
        <strain evidence="11 12">TSA66</strain>
    </source>
</reference>
<comment type="caution">
    <text evidence="11">The sequence shown here is derived from an EMBL/GenBank/DDBJ whole genome shotgun (WGS) entry which is preliminary data.</text>
</comment>
<dbReference type="GO" id="GO:0005886">
    <property type="term" value="C:plasma membrane"/>
    <property type="evidence" value="ECO:0007669"/>
    <property type="project" value="UniProtKB-SubCell"/>
</dbReference>
<dbReference type="InterPro" id="IPR003423">
    <property type="entry name" value="OMP_efflux"/>
</dbReference>
<dbReference type="AlphaFoldDB" id="A0A0C2BU47"/>
<dbReference type="Pfam" id="PF02321">
    <property type="entry name" value="OEP"/>
    <property type="match status" value="2"/>
</dbReference>
<dbReference type="GO" id="GO:0015562">
    <property type="term" value="F:efflux transmembrane transporter activity"/>
    <property type="evidence" value="ECO:0007669"/>
    <property type="project" value="InterPro"/>
</dbReference>
<evidence type="ECO:0000256" key="5">
    <source>
        <dbReference type="ARBA" id="ARBA00022729"/>
    </source>
</evidence>
<keyword evidence="8 9" id="KW-0449">Lipoprotein</keyword>